<organism evidence="1 2">
    <name type="scientific">Centaurea solstitialis</name>
    <name type="common">yellow star-thistle</name>
    <dbReference type="NCBI Taxonomy" id="347529"/>
    <lineage>
        <taxon>Eukaryota</taxon>
        <taxon>Viridiplantae</taxon>
        <taxon>Streptophyta</taxon>
        <taxon>Embryophyta</taxon>
        <taxon>Tracheophyta</taxon>
        <taxon>Spermatophyta</taxon>
        <taxon>Magnoliopsida</taxon>
        <taxon>eudicotyledons</taxon>
        <taxon>Gunneridae</taxon>
        <taxon>Pentapetalae</taxon>
        <taxon>asterids</taxon>
        <taxon>campanulids</taxon>
        <taxon>Asterales</taxon>
        <taxon>Asteraceae</taxon>
        <taxon>Carduoideae</taxon>
        <taxon>Cardueae</taxon>
        <taxon>Centaureinae</taxon>
        <taxon>Centaurea</taxon>
    </lineage>
</organism>
<dbReference type="PANTHER" id="PTHR47481">
    <property type="match status" value="1"/>
</dbReference>
<comment type="caution">
    <text evidence="1">The sequence shown here is derived from an EMBL/GenBank/DDBJ whole genome shotgun (WGS) entry which is preliminary data.</text>
</comment>
<dbReference type="PANTHER" id="PTHR47481:SF38">
    <property type="entry name" value="POU DOMAIN, CLASS 4, TRANSCRIPTION FACTOR 1-LIKE"/>
    <property type="match status" value="1"/>
</dbReference>
<dbReference type="Proteomes" id="UP001172457">
    <property type="component" value="Chromosome 8"/>
</dbReference>
<protein>
    <submittedName>
        <fullName evidence="1">Uncharacterized protein</fullName>
    </submittedName>
</protein>
<sequence>MAGDDRTTPKSTFHPAFGVNNIKNSIPLTLNQTDDRYASWVELFHIHLCAYDVLDHIDPKTPTPTDIDKATWNRLDAIVKQWILATISPDLKASSYGKLPNSKLSSTAGQLLSDSTADRSLAGAMPNLF</sequence>
<gene>
    <name evidence="1" type="ORF">OSB04_030194</name>
</gene>
<evidence type="ECO:0000313" key="2">
    <source>
        <dbReference type="Proteomes" id="UP001172457"/>
    </source>
</evidence>
<proteinExistence type="predicted"/>
<keyword evidence="2" id="KW-1185">Reference proteome</keyword>
<accession>A0AA38SJD9</accession>
<dbReference type="EMBL" id="JARYMX010000008">
    <property type="protein sequence ID" value="KAJ9537461.1"/>
    <property type="molecule type" value="Genomic_DNA"/>
</dbReference>
<evidence type="ECO:0000313" key="1">
    <source>
        <dbReference type="EMBL" id="KAJ9537461.1"/>
    </source>
</evidence>
<reference evidence="1" key="1">
    <citation type="submission" date="2023-03" db="EMBL/GenBank/DDBJ databases">
        <title>Chromosome-scale reference genome and RAD-based genetic map of yellow starthistle (Centaurea solstitialis) reveal putative structural variation and QTLs associated with invader traits.</title>
        <authorList>
            <person name="Reatini B."/>
            <person name="Cang F.A."/>
            <person name="Jiang Q."/>
            <person name="Mckibben M.T.W."/>
            <person name="Barker M.S."/>
            <person name="Rieseberg L.H."/>
            <person name="Dlugosch K.M."/>
        </authorList>
    </citation>
    <scope>NUCLEOTIDE SEQUENCE</scope>
    <source>
        <strain evidence="1">CAN-66</strain>
        <tissue evidence="1">Leaf</tissue>
    </source>
</reference>
<name>A0AA38SJD9_9ASTR</name>
<dbReference type="AlphaFoldDB" id="A0AA38SJD9"/>